<comment type="pathway">
    <text evidence="3">Amino-acid biosynthesis; L-cysteine biosynthesis; L-cysteine from L-homocysteine and L-serine: step 2/2.</text>
</comment>
<accession>A0AA35WZN1</accession>
<dbReference type="InterPro" id="IPR013786">
    <property type="entry name" value="AcylCoA_DH/ox_N"/>
</dbReference>
<evidence type="ECO:0000256" key="8">
    <source>
        <dbReference type="ARBA" id="ARBA00022898"/>
    </source>
</evidence>
<evidence type="ECO:0000313" key="15">
    <source>
        <dbReference type="Proteomes" id="UP001174909"/>
    </source>
</evidence>
<evidence type="ECO:0000256" key="5">
    <source>
        <dbReference type="ARBA" id="ARBA00012085"/>
    </source>
</evidence>
<keyword evidence="9" id="KW-0198">Cysteine biosynthesis</keyword>
<dbReference type="GO" id="GO:0019346">
    <property type="term" value="P:transsulfuration"/>
    <property type="evidence" value="ECO:0007669"/>
    <property type="project" value="InterPro"/>
</dbReference>
<evidence type="ECO:0000259" key="13">
    <source>
        <dbReference type="Pfam" id="PF02771"/>
    </source>
</evidence>
<comment type="similarity">
    <text evidence="4 11">Belongs to the trans-sulfuration enzymes family.</text>
</comment>
<dbReference type="GO" id="GO:0030170">
    <property type="term" value="F:pyridoxal phosphate binding"/>
    <property type="evidence" value="ECO:0007669"/>
    <property type="project" value="InterPro"/>
</dbReference>
<sequence length="443" mass="48295">MDLGLNETQQMLRNSAREFLQAECPDTYVREMEEDERGYTPEMWQKVAEQGWLGLIIPEQYGGVGLSYLDLSVLLEETGRALLPGPFFSTVVMGGMTIMDAGSEEQKQELLPQISEGQLIVTLALTEPSARWDAEGIQMTASQSGDGWVLNGVKLFVPNAHVSDTYVVAARTGDGERDITLFLVPRGTDGVSQTLLKTIASDRQSELVFENMPVDECANCGQYLIDDPVMERVENIIKDVDAGAELEIVRHHIDPESGAILAPIQPSTTFERSEDGEYPGGYIYSRSGNPNRRQLEDILATLEGGAACAAFSSGSAASAAVFQALESGDHVVTPNDCYHGTAALLRDVFARWGLQITFTDVTDSEQVQQAMQPNTRLVWVETPSNPMLKVTDIRRTAAIAHEAARSGVCDKHLGNADVSDLSDLARNAVVHSTTTYICQDTAM</sequence>
<dbReference type="Proteomes" id="UP001174909">
    <property type="component" value="Unassembled WGS sequence"/>
</dbReference>
<evidence type="ECO:0000256" key="3">
    <source>
        <dbReference type="ARBA" id="ARBA00005038"/>
    </source>
</evidence>
<reference evidence="14" key="1">
    <citation type="submission" date="2023-03" db="EMBL/GenBank/DDBJ databases">
        <authorList>
            <person name="Steffen K."/>
            <person name="Cardenas P."/>
        </authorList>
    </citation>
    <scope>NUCLEOTIDE SEQUENCE</scope>
</reference>
<evidence type="ECO:0000256" key="1">
    <source>
        <dbReference type="ARBA" id="ARBA00001933"/>
    </source>
</evidence>
<dbReference type="SUPFAM" id="SSF56645">
    <property type="entry name" value="Acyl-CoA dehydrogenase NM domain-like"/>
    <property type="match status" value="1"/>
</dbReference>
<dbReference type="CDD" id="cd12870">
    <property type="entry name" value="MqsA"/>
    <property type="match status" value="1"/>
</dbReference>
<dbReference type="InterPro" id="IPR046373">
    <property type="entry name" value="Acyl-CoA_Oxase/DH_mid-dom_sf"/>
</dbReference>
<evidence type="ECO:0000256" key="2">
    <source>
        <dbReference type="ARBA" id="ARBA00001974"/>
    </source>
</evidence>
<dbReference type="InterPro" id="IPR006091">
    <property type="entry name" value="Acyl-CoA_Oxase/DH_mid-dom"/>
</dbReference>
<dbReference type="Pfam" id="PF01053">
    <property type="entry name" value="Cys_Met_Meta_PP"/>
    <property type="match status" value="1"/>
</dbReference>
<keyword evidence="15" id="KW-1185">Reference proteome</keyword>
<dbReference type="Pfam" id="PF02771">
    <property type="entry name" value="Acyl-CoA_dh_N"/>
    <property type="match status" value="1"/>
</dbReference>
<comment type="caution">
    <text evidence="14">The sequence shown here is derived from an EMBL/GenBank/DDBJ whole genome shotgun (WGS) entry which is preliminary data.</text>
</comment>
<comment type="cofactor">
    <cofactor evidence="2">
        <name>FAD</name>
        <dbReference type="ChEBI" id="CHEBI:57692"/>
    </cofactor>
</comment>
<dbReference type="AlphaFoldDB" id="A0AA35WZN1"/>
<dbReference type="PANTHER" id="PTHR11808:SF15">
    <property type="entry name" value="CYSTATHIONINE GAMMA-LYASE"/>
    <property type="match status" value="1"/>
</dbReference>
<dbReference type="GO" id="GO:0004123">
    <property type="term" value="F:cystathionine gamma-lyase activity"/>
    <property type="evidence" value="ECO:0007669"/>
    <property type="project" value="TreeGrafter"/>
</dbReference>
<keyword evidence="9" id="KW-0028">Amino-acid biosynthesis</keyword>
<dbReference type="EC" id="4.4.1.1" evidence="5"/>
<evidence type="ECO:0000256" key="6">
    <source>
        <dbReference type="ARBA" id="ARBA00022630"/>
    </source>
</evidence>
<dbReference type="Gene3D" id="2.40.110.10">
    <property type="entry name" value="Butyryl-CoA Dehydrogenase, subunit A, domain 2"/>
    <property type="match status" value="1"/>
</dbReference>
<dbReference type="GO" id="GO:0050660">
    <property type="term" value="F:flavin adenine dinucleotide binding"/>
    <property type="evidence" value="ECO:0007669"/>
    <property type="project" value="InterPro"/>
</dbReference>
<keyword evidence="7" id="KW-0274">FAD</keyword>
<dbReference type="PANTHER" id="PTHR11808">
    <property type="entry name" value="TRANS-SULFURATION ENZYME FAMILY MEMBER"/>
    <property type="match status" value="1"/>
</dbReference>
<keyword evidence="8 11" id="KW-0663">Pyridoxal phosphate</keyword>
<dbReference type="EMBL" id="CASHTH010003008">
    <property type="protein sequence ID" value="CAI8038769.1"/>
    <property type="molecule type" value="Genomic_DNA"/>
</dbReference>
<dbReference type="Pfam" id="PF02770">
    <property type="entry name" value="Acyl-CoA_dh_M"/>
    <property type="match status" value="1"/>
</dbReference>
<dbReference type="GO" id="GO:0005737">
    <property type="term" value="C:cytoplasm"/>
    <property type="evidence" value="ECO:0007669"/>
    <property type="project" value="TreeGrafter"/>
</dbReference>
<feature type="domain" description="Acyl-CoA oxidase/dehydrogenase middle" evidence="12">
    <location>
        <begin position="123"/>
        <end position="212"/>
    </location>
</feature>
<keyword evidence="6" id="KW-0285">Flavoprotein</keyword>
<name>A0AA35WZN1_GEOBA</name>
<dbReference type="InterPro" id="IPR000277">
    <property type="entry name" value="Cys/Met-Metab_PyrdxlP-dep_enz"/>
</dbReference>
<evidence type="ECO:0000259" key="12">
    <source>
        <dbReference type="Pfam" id="PF02770"/>
    </source>
</evidence>
<gene>
    <name evidence="14" type="ORF">GBAR_LOCUS21616</name>
</gene>
<comment type="cofactor">
    <cofactor evidence="1 11">
        <name>pyridoxal 5'-phosphate</name>
        <dbReference type="ChEBI" id="CHEBI:597326"/>
    </cofactor>
</comment>
<dbReference type="Gene3D" id="1.10.540.10">
    <property type="entry name" value="Acyl-CoA dehydrogenase/oxidase, N-terminal domain"/>
    <property type="match status" value="1"/>
</dbReference>
<proteinExistence type="inferred from homology"/>
<evidence type="ECO:0000256" key="4">
    <source>
        <dbReference type="ARBA" id="ARBA00009077"/>
    </source>
</evidence>
<dbReference type="GO" id="GO:0019343">
    <property type="term" value="P:cysteine biosynthetic process via cystathionine"/>
    <property type="evidence" value="ECO:0007669"/>
    <property type="project" value="TreeGrafter"/>
</dbReference>
<feature type="domain" description="Acyl-CoA dehydrogenase/oxidase N-terminal" evidence="13">
    <location>
        <begin position="6"/>
        <end position="117"/>
    </location>
</feature>
<evidence type="ECO:0000256" key="7">
    <source>
        <dbReference type="ARBA" id="ARBA00022827"/>
    </source>
</evidence>
<dbReference type="InterPro" id="IPR015421">
    <property type="entry name" value="PyrdxlP-dep_Trfase_major"/>
</dbReference>
<dbReference type="InterPro" id="IPR009100">
    <property type="entry name" value="AcylCoA_DH/oxidase_NM_dom_sf"/>
</dbReference>
<dbReference type="SUPFAM" id="SSF53383">
    <property type="entry name" value="PLP-dependent transferases"/>
    <property type="match status" value="1"/>
</dbReference>
<dbReference type="GO" id="GO:0016627">
    <property type="term" value="F:oxidoreductase activity, acting on the CH-CH group of donors"/>
    <property type="evidence" value="ECO:0007669"/>
    <property type="project" value="InterPro"/>
</dbReference>
<evidence type="ECO:0000256" key="9">
    <source>
        <dbReference type="ARBA" id="ARBA00023192"/>
    </source>
</evidence>
<protein>
    <recommendedName>
        <fullName evidence="5">cystathionine gamma-lyase</fullName>
        <ecNumber evidence="5">4.4.1.1</ecNumber>
    </recommendedName>
    <alternativeName>
        <fullName evidence="10">Gamma-cystathionase</fullName>
    </alternativeName>
</protein>
<evidence type="ECO:0000256" key="10">
    <source>
        <dbReference type="ARBA" id="ARBA00029853"/>
    </source>
</evidence>
<dbReference type="Gene3D" id="3.40.640.10">
    <property type="entry name" value="Type I PLP-dependent aspartate aminotransferase-like (Major domain)"/>
    <property type="match status" value="1"/>
</dbReference>
<dbReference type="InterPro" id="IPR015424">
    <property type="entry name" value="PyrdxlP-dep_Trfase"/>
</dbReference>
<evidence type="ECO:0000256" key="11">
    <source>
        <dbReference type="RuleBase" id="RU362118"/>
    </source>
</evidence>
<evidence type="ECO:0000313" key="14">
    <source>
        <dbReference type="EMBL" id="CAI8038769.1"/>
    </source>
</evidence>
<organism evidence="14 15">
    <name type="scientific">Geodia barretti</name>
    <name type="common">Barrett's horny sponge</name>
    <dbReference type="NCBI Taxonomy" id="519541"/>
    <lineage>
        <taxon>Eukaryota</taxon>
        <taxon>Metazoa</taxon>
        <taxon>Porifera</taxon>
        <taxon>Demospongiae</taxon>
        <taxon>Heteroscleromorpha</taxon>
        <taxon>Tetractinellida</taxon>
        <taxon>Astrophorina</taxon>
        <taxon>Geodiidae</taxon>
        <taxon>Geodia</taxon>
    </lineage>
</organism>
<dbReference type="InterPro" id="IPR037069">
    <property type="entry name" value="AcylCoA_DH/ox_N_sf"/>
</dbReference>